<keyword evidence="4" id="KW-0808">Transferase</keyword>
<evidence type="ECO:0000313" key="5">
    <source>
        <dbReference type="Proteomes" id="UP000192940"/>
    </source>
</evidence>
<keyword evidence="5" id="KW-1185">Reference proteome</keyword>
<evidence type="ECO:0000256" key="1">
    <source>
        <dbReference type="ARBA" id="ARBA00002486"/>
    </source>
</evidence>
<accession>A0A1X7GWM4</accession>
<dbReference type="GO" id="GO:0016301">
    <property type="term" value="F:kinase activity"/>
    <property type="evidence" value="ECO:0007669"/>
    <property type="project" value="UniProtKB-KW"/>
</dbReference>
<dbReference type="Proteomes" id="UP000192940">
    <property type="component" value="Chromosome I"/>
</dbReference>
<sequence length="394" mass="43092">MKKINRGVSMKKHDQDFMRQQNKITVYELIKNDSPISRASIAKKTGMSPTTVSRIVGELTNQGYVAEFEQISSGLGRKATMLGLKGNSVLSVGVEIDKHRISLGVVDVNGAVMVSKVHHRIPEESVEMTLSTIVRMLQETVESEGLDSSRIAGIGVGLPGIVDNENGQVVFSVQLGWRNVDIAQRLKALTGYEVAVDNELKVKALAEHVRGAAAGSKRTALLGFGTGVGSALIIEGEIYRGESNSAGEIGHTTIDPNGAMCECGKAGCLQTYIITSALLLEANKIRKVDTLEELFEARRSKEMWAVQLIERALTYIAITVNNVLCVYNPDIVILSGELIENFPEIRQEIEDLCFNRFVWEPLRDSFSLQYTALGEDGVMIGSALLAQTRFFSLE</sequence>
<comment type="similarity">
    <text evidence="2">Belongs to the ROK (NagC/XylR) family.</text>
</comment>
<dbReference type="InterPro" id="IPR036388">
    <property type="entry name" value="WH-like_DNA-bd_sf"/>
</dbReference>
<gene>
    <name evidence="4" type="ORF">SAMN05661091_1240</name>
</gene>
<dbReference type="EMBL" id="LT840184">
    <property type="protein sequence ID" value="SMF75712.1"/>
    <property type="molecule type" value="Genomic_DNA"/>
</dbReference>
<dbReference type="Gene3D" id="1.10.10.10">
    <property type="entry name" value="Winged helix-like DNA-binding domain superfamily/Winged helix DNA-binding domain"/>
    <property type="match status" value="1"/>
</dbReference>
<keyword evidence="3" id="KW-0859">Xylose metabolism</keyword>
<dbReference type="AlphaFoldDB" id="A0A1X7GWM4"/>
<dbReference type="PANTHER" id="PTHR18964">
    <property type="entry name" value="ROK (REPRESSOR, ORF, KINASE) FAMILY"/>
    <property type="match status" value="1"/>
</dbReference>
<keyword evidence="3" id="KW-0119">Carbohydrate metabolism</keyword>
<name>A0A1X7GWM4_9BACL</name>
<evidence type="ECO:0000256" key="3">
    <source>
        <dbReference type="ARBA" id="ARBA00022629"/>
    </source>
</evidence>
<comment type="function">
    <text evidence="1">Transcriptional repressor of xylose-utilizing enzymes.</text>
</comment>
<evidence type="ECO:0000313" key="4">
    <source>
        <dbReference type="EMBL" id="SMF75712.1"/>
    </source>
</evidence>
<dbReference type="Gene3D" id="3.30.420.40">
    <property type="match status" value="2"/>
</dbReference>
<reference evidence="5" key="1">
    <citation type="submission" date="2017-04" db="EMBL/GenBank/DDBJ databases">
        <authorList>
            <person name="Varghese N."/>
            <person name="Submissions S."/>
        </authorList>
    </citation>
    <scope>NUCLEOTIDE SEQUENCE [LARGE SCALE GENOMIC DNA]</scope>
    <source>
        <strain evidence="5">N3/975</strain>
    </source>
</reference>
<keyword evidence="4" id="KW-0418">Kinase</keyword>
<dbReference type="Pfam" id="PF13412">
    <property type="entry name" value="HTH_24"/>
    <property type="match status" value="1"/>
</dbReference>
<dbReference type="InterPro" id="IPR000600">
    <property type="entry name" value="ROK"/>
</dbReference>
<dbReference type="PANTHER" id="PTHR18964:SF110">
    <property type="entry name" value="TRANSCRIPTIONAL REGULATOR, XYLR-RELATED"/>
    <property type="match status" value="1"/>
</dbReference>
<dbReference type="SUPFAM" id="SSF53067">
    <property type="entry name" value="Actin-like ATPase domain"/>
    <property type="match status" value="1"/>
</dbReference>
<organism evidence="4 5">
    <name type="scientific">Paenibacillus uliginis N3/975</name>
    <dbReference type="NCBI Taxonomy" id="1313296"/>
    <lineage>
        <taxon>Bacteria</taxon>
        <taxon>Bacillati</taxon>
        <taxon>Bacillota</taxon>
        <taxon>Bacilli</taxon>
        <taxon>Bacillales</taxon>
        <taxon>Paenibacillaceae</taxon>
        <taxon>Paenibacillus</taxon>
    </lineage>
</organism>
<dbReference type="GO" id="GO:0042732">
    <property type="term" value="P:D-xylose metabolic process"/>
    <property type="evidence" value="ECO:0007669"/>
    <property type="project" value="UniProtKB-KW"/>
</dbReference>
<dbReference type="SUPFAM" id="SSF46785">
    <property type="entry name" value="Winged helix' DNA-binding domain"/>
    <property type="match status" value="1"/>
</dbReference>
<evidence type="ECO:0000256" key="2">
    <source>
        <dbReference type="ARBA" id="ARBA00006479"/>
    </source>
</evidence>
<proteinExistence type="inferred from homology"/>
<dbReference type="InterPro" id="IPR036390">
    <property type="entry name" value="WH_DNA-bd_sf"/>
</dbReference>
<dbReference type="InterPro" id="IPR043129">
    <property type="entry name" value="ATPase_NBD"/>
</dbReference>
<dbReference type="STRING" id="1313296.SAMN05661091_1240"/>
<protein>
    <submittedName>
        <fullName evidence="4">Sugar kinase of the NBD/HSP70 family, may contain an N-terminal HTH domain</fullName>
    </submittedName>
</protein>
<dbReference type="Pfam" id="PF00480">
    <property type="entry name" value="ROK"/>
    <property type="match status" value="1"/>
</dbReference>